<protein>
    <submittedName>
        <fullName evidence="1">Uncharacterized protein</fullName>
    </submittedName>
</protein>
<keyword evidence="2" id="KW-1185">Reference proteome</keyword>
<evidence type="ECO:0000313" key="1">
    <source>
        <dbReference type="EMBL" id="SNR64737.1"/>
    </source>
</evidence>
<dbReference type="RefSeq" id="WP_089332884.1">
    <property type="nucleotide sequence ID" value="NZ_FZNS01000004.1"/>
</dbReference>
<sequence length="234" mass="25992">MQDQVNLIKEKAKFISDAEYARLVANWAQQEDNSEQLECFVEGDTFQVGGIISFSTISYLLSTPGIATIKIRFGLKNKEEKQFCLLLFGVDSAGERVTPYCEATSIYTPSTESEALDMPGEELPESLTGLWKYNWISRNGAVGAEVFSIRYGFLHGYNYSVQEFVATLGLAKEKLSVHIIYGLHHYYGLGNSQKASTLPCYAFGLVLHATKLGEANSIDDEGYYDLSSPCPRTC</sequence>
<dbReference type="AlphaFoldDB" id="A0A238Y0R8"/>
<accession>A0A238Y0R8</accession>
<evidence type="ECO:0000313" key="2">
    <source>
        <dbReference type="Proteomes" id="UP000198310"/>
    </source>
</evidence>
<organism evidence="1 2">
    <name type="scientific">Hymenobacter mucosus</name>
    <dbReference type="NCBI Taxonomy" id="1411120"/>
    <lineage>
        <taxon>Bacteria</taxon>
        <taxon>Pseudomonadati</taxon>
        <taxon>Bacteroidota</taxon>
        <taxon>Cytophagia</taxon>
        <taxon>Cytophagales</taxon>
        <taxon>Hymenobacteraceae</taxon>
        <taxon>Hymenobacter</taxon>
    </lineage>
</organism>
<gene>
    <name evidence="1" type="ORF">SAMN06269173_104550</name>
</gene>
<name>A0A238Y0R8_9BACT</name>
<dbReference type="EMBL" id="FZNS01000004">
    <property type="protein sequence ID" value="SNR64737.1"/>
    <property type="molecule type" value="Genomic_DNA"/>
</dbReference>
<dbReference type="Proteomes" id="UP000198310">
    <property type="component" value="Unassembled WGS sequence"/>
</dbReference>
<proteinExistence type="predicted"/>
<reference evidence="2" key="1">
    <citation type="submission" date="2017-06" db="EMBL/GenBank/DDBJ databases">
        <authorList>
            <person name="Varghese N."/>
            <person name="Submissions S."/>
        </authorList>
    </citation>
    <scope>NUCLEOTIDE SEQUENCE [LARGE SCALE GENOMIC DNA]</scope>
    <source>
        <strain evidence="2">DSM 28041</strain>
    </source>
</reference>